<dbReference type="EMBL" id="JAAIUW010000003">
    <property type="protein sequence ID" value="KAF7837259.1"/>
    <property type="molecule type" value="Genomic_DNA"/>
</dbReference>
<keyword evidence="2" id="KW-1185">Reference proteome</keyword>
<dbReference type="AlphaFoldDB" id="A0A834X3L1"/>
<evidence type="ECO:0000313" key="2">
    <source>
        <dbReference type="Proteomes" id="UP000634136"/>
    </source>
</evidence>
<gene>
    <name evidence="1" type="ORF">G2W53_005741</name>
</gene>
<name>A0A834X3L1_9FABA</name>
<accession>A0A834X3L1</accession>
<dbReference type="Proteomes" id="UP000634136">
    <property type="component" value="Unassembled WGS sequence"/>
</dbReference>
<protein>
    <submittedName>
        <fullName evidence="1">Uncharacterized protein</fullName>
    </submittedName>
</protein>
<reference evidence="1" key="1">
    <citation type="submission" date="2020-09" db="EMBL/GenBank/DDBJ databases">
        <title>Genome-Enabled Discovery of Anthraquinone Biosynthesis in Senna tora.</title>
        <authorList>
            <person name="Kang S.-H."/>
            <person name="Pandey R.P."/>
            <person name="Lee C.-M."/>
            <person name="Sim J.-S."/>
            <person name="Jeong J.-T."/>
            <person name="Choi B.-S."/>
            <person name="Jung M."/>
            <person name="Ginzburg D."/>
            <person name="Zhao K."/>
            <person name="Won S.Y."/>
            <person name="Oh T.-J."/>
            <person name="Yu Y."/>
            <person name="Kim N.-H."/>
            <person name="Lee O.R."/>
            <person name="Lee T.-H."/>
            <person name="Bashyal P."/>
            <person name="Kim T.-S."/>
            <person name="Lee W.-H."/>
            <person name="Kawkins C."/>
            <person name="Kim C.-K."/>
            <person name="Kim J.S."/>
            <person name="Ahn B.O."/>
            <person name="Rhee S.Y."/>
            <person name="Sohng J.K."/>
        </authorList>
    </citation>
    <scope>NUCLEOTIDE SEQUENCE</scope>
    <source>
        <tissue evidence="1">Leaf</tissue>
    </source>
</reference>
<evidence type="ECO:0000313" key="1">
    <source>
        <dbReference type="EMBL" id="KAF7837259.1"/>
    </source>
</evidence>
<organism evidence="1 2">
    <name type="scientific">Senna tora</name>
    <dbReference type="NCBI Taxonomy" id="362788"/>
    <lineage>
        <taxon>Eukaryota</taxon>
        <taxon>Viridiplantae</taxon>
        <taxon>Streptophyta</taxon>
        <taxon>Embryophyta</taxon>
        <taxon>Tracheophyta</taxon>
        <taxon>Spermatophyta</taxon>
        <taxon>Magnoliopsida</taxon>
        <taxon>eudicotyledons</taxon>
        <taxon>Gunneridae</taxon>
        <taxon>Pentapetalae</taxon>
        <taxon>rosids</taxon>
        <taxon>fabids</taxon>
        <taxon>Fabales</taxon>
        <taxon>Fabaceae</taxon>
        <taxon>Caesalpinioideae</taxon>
        <taxon>Cassia clade</taxon>
        <taxon>Senna</taxon>
    </lineage>
</organism>
<proteinExistence type="predicted"/>
<comment type="caution">
    <text evidence="1">The sequence shown here is derived from an EMBL/GenBank/DDBJ whole genome shotgun (WGS) entry which is preliminary data.</text>
</comment>
<sequence length="126" mass="14309">MEIRRGSEALKEADFPRGACAWMKKLYLHSSPPKLVDPTAKIIGETGRTLSRGHGTSEKCGSYISCRSINYYYFLSVVPYAYCHVREMWYPGMTWKERACTALHALVTRIGWTAWQQSLDEVARGG</sequence>